<accession>A0AA41U038</accession>
<evidence type="ECO:0000313" key="3">
    <source>
        <dbReference type="Proteomes" id="UP001165378"/>
    </source>
</evidence>
<dbReference type="InterPro" id="IPR002734">
    <property type="entry name" value="RibDG_C"/>
</dbReference>
<dbReference type="InterPro" id="IPR024072">
    <property type="entry name" value="DHFR-like_dom_sf"/>
</dbReference>
<keyword evidence="3" id="KW-1185">Reference proteome</keyword>
<dbReference type="RefSeq" id="WP_235052134.1">
    <property type="nucleotide sequence ID" value="NZ_JAKFHA010000005.1"/>
</dbReference>
<name>A0AA41U038_9ACTN</name>
<dbReference type="Pfam" id="PF01872">
    <property type="entry name" value="RibD_C"/>
    <property type="match status" value="1"/>
</dbReference>
<protein>
    <submittedName>
        <fullName evidence="2">Dihydrofolate reductase family protein</fullName>
    </submittedName>
</protein>
<dbReference type="SUPFAM" id="SSF53597">
    <property type="entry name" value="Dihydrofolate reductase-like"/>
    <property type="match status" value="1"/>
</dbReference>
<dbReference type="GO" id="GO:0008703">
    <property type="term" value="F:5-amino-6-(5-phosphoribosylamino)uracil reductase activity"/>
    <property type="evidence" value="ECO:0007669"/>
    <property type="project" value="InterPro"/>
</dbReference>
<sequence length="186" mass="20387">MRKLIVAEMVTLDGVMEAPGGEPSHPHTGWVFDYQGDEQIGHKFREVQEADILLLGRVTYESFAGAWPTYEGEFADTMNAMRKVVVSNTLADPEWNNTEVVGGDAAKAVAALKAEDGGPILVNGSHTLVQALLDADLVDELRLMVFPVTIGAGLRVFPDTVRKTVWRRVGSTEFESGVWEDRFVPA</sequence>
<comment type="caution">
    <text evidence="2">The sequence shown here is derived from an EMBL/GenBank/DDBJ whole genome shotgun (WGS) entry which is preliminary data.</text>
</comment>
<evidence type="ECO:0000259" key="1">
    <source>
        <dbReference type="Pfam" id="PF01872"/>
    </source>
</evidence>
<reference evidence="2" key="1">
    <citation type="submission" date="2022-01" db="EMBL/GenBank/DDBJ databases">
        <title>Genome-Based Taxonomic Classification of the Phylum Actinobacteria.</title>
        <authorList>
            <person name="Gao Y."/>
        </authorList>
    </citation>
    <scope>NUCLEOTIDE SEQUENCE</scope>
    <source>
        <strain evidence="2">KLBMP 8922</strain>
    </source>
</reference>
<feature type="domain" description="Bacterial bifunctional deaminase-reductase C-terminal" evidence="1">
    <location>
        <begin position="2"/>
        <end position="178"/>
    </location>
</feature>
<dbReference type="Gene3D" id="3.40.430.10">
    <property type="entry name" value="Dihydrofolate Reductase, subunit A"/>
    <property type="match status" value="1"/>
</dbReference>
<evidence type="ECO:0000313" key="2">
    <source>
        <dbReference type="EMBL" id="MCF2527970.1"/>
    </source>
</evidence>
<dbReference type="InterPro" id="IPR050765">
    <property type="entry name" value="Riboflavin_Biosynth_HTPR"/>
</dbReference>
<dbReference type="AlphaFoldDB" id="A0AA41U038"/>
<dbReference type="PANTHER" id="PTHR38011:SF11">
    <property type="entry name" value="2,5-DIAMINO-6-RIBOSYLAMINO-4(3H)-PYRIMIDINONE 5'-PHOSPHATE REDUCTASE"/>
    <property type="match status" value="1"/>
</dbReference>
<organism evidence="2 3">
    <name type="scientific">Yinghuangia soli</name>
    <dbReference type="NCBI Taxonomy" id="2908204"/>
    <lineage>
        <taxon>Bacteria</taxon>
        <taxon>Bacillati</taxon>
        <taxon>Actinomycetota</taxon>
        <taxon>Actinomycetes</taxon>
        <taxon>Kitasatosporales</taxon>
        <taxon>Streptomycetaceae</taxon>
        <taxon>Yinghuangia</taxon>
    </lineage>
</organism>
<dbReference type="GO" id="GO:0009231">
    <property type="term" value="P:riboflavin biosynthetic process"/>
    <property type="evidence" value="ECO:0007669"/>
    <property type="project" value="InterPro"/>
</dbReference>
<dbReference type="PANTHER" id="PTHR38011">
    <property type="entry name" value="DIHYDROFOLATE REDUCTASE FAMILY PROTEIN (AFU_ORTHOLOGUE AFUA_8G06820)"/>
    <property type="match status" value="1"/>
</dbReference>
<gene>
    <name evidence="2" type="ORF">LZ495_12170</name>
</gene>
<proteinExistence type="predicted"/>
<dbReference type="Proteomes" id="UP001165378">
    <property type="component" value="Unassembled WGS sequence"/>
</dbReference>
<dbReference type="EMBL" id="JAKFHA010000005">
    <property type="protein sequence ID" value="MCF2527970.1"/>
    <property type="molecule type" value="Genomic_DNA"/>
</dbReference>